<evidence type="ECO:0000313" key="2">
    <source>
        <dbReference type="EMBL" id="KAG2237378.1"/>
    </source>
</evidence>
<evidence type="ECO:0000256" key="1">
    <source>
        <dbReference type="SAM" id="MobiDB-lite"/>
    </source>
</evidence>
<protein>
    <submittedName>
        <fullName evidence="2">Uncharacterized protein</fullName>
    </submittedName>
</protein>
<dbReference type="EMBL" id="JAEPRE010000006">
    <property type="protein sequence ID" value="KAG2237378.1"/>
    <property type="molecule type" value="Genomic_DNA"/>
</dbReference>
<dbReference type="AlphaFoldDB" id="A0A8H7SZN1"/>
<keyword evidence="3" id="KW-1185">Reference proteome</keyword>
<sequence>MIKIYKNLPSFKTITMPGQPPTKADVSRIQSTQAKNHNDTGKSSFPARLQSAQAKHENAGCQGGANQGGANQGK</sequence>
<dbReference type="Proteomes" id="UP000613177">
    <property type="component" value="Unassembled WGS sequence"/>
</dbReference>
<evidence type="ECO:0000313" key="3">
    <source>
        <dbReference type="Proteomes" id="UP000613177"/>
    </source>
</evidence>
<reference evidence="2" key="1">
    <citation type="submission" date="2021-01" db="EMBL/GenBank/DDBJ databases">
        <title>Metabolic potential, ecology and presence of endohyphal bacteria is reflected in genomic diversity of Mucoromycotina.</title>
        <authorList>
            <person name="Muszewska A."/>
            <person name="Okrasinska A."/>
            <person name="Steczkiewicz K."/>
            <person name="Drgas O."/>
            <person name="Orlowska M."/>
            <person name="Perlinska-Lenart U."/>
            <person name="Aleksandrzak-Piekarczyk T."/>
            <person name="Szatraj K."/>
            <person name="Zielenkiewicz U."/>
            <person name="Pilsyk S."/>
            <person name="Malc E."/>
            <person name="Mieczkowski P."/>
            <person name="Kruszewska J.S."/>
            <person name="Biernat P."/>
            <person name="Pawlowska J."/>
        </authorList>
    </citation>
    <scope>NUCLEOTIDE SEQUENCE</scope>
    <source>
        <strain evidence="2">WA0000018081</strain>
    </source>
</reference>
<name>A0A8H7SZN1_9FUNG</name>
<comment type="caution">
    <text evidence="2">The sequence shown here is derived from an EMBL/GenBank/DDBJ whole genome shotgun (WGS) entry which is preliminary data.</text>
</comment>
<feature type="region of interest" description="Disordered" evidence="1">
    <location>
        <begin position="13"/>
        <end position="74"/>
    </location>
</feature>
<accession>A0A8H7SZN1</accession>
<gene>
    <name evidence="2" type="ORF">INT48_009506</name>
</gene>
<proteinExistence type="predicted"/>
<feature type="compositionally biased region" description="Gly residues" evidence="1">
    <location>
        <begin position="61"/>
        <end position="74"/>
    </location>
</feature>
<organism evidence="2 3">
    <name type="scientific">Thamnidium elegans</name>
    <dbReference type="NCBI Taxonomy" id="101142"/>
    <lineage>
        <taxon>Eukaryota</taxon>
        <taxon>Fungi</taxon>
        <taxon>Fungi incertae sedis</taxon>
        <taxon>Mucoromycota</taxon>
        <taxon>Mucoromycotina</taxon>
        <taxon>Mucoromycetes</taxon>
        <taxon>Mucorales</taxon>
        <taxon>Mucorineae</taxon>
        <taxon>Mucoraceae</taxon>
        <taxon>Thamnidium</taxon>
    </lineage>
</organism>